<evidence type="ECO:0000259" key="14">
    <source>
        <dbReference type="PROSITE" id="PS51645"/>
    </source>
</evidence>
<evidence type="ECO:0000256" key="2">
    <source>
        <dbReference type="ARBA" id="ARBA00001974"/>
    </source>
</evidence>
<dbReference type="EC" id="4.1.99.3" evidence="4"/>
<dbReference type="InterPro" id="IPR008148">
    <property type="entry name" value="DNA_photolyase_2"/>
</dbReference>
<dbReference type="PANTHER" id="PTHR10211">
    <property type="entry name" value="DEOXYRIBODIPYRIMIDINE PHOTOLYASE"/>
    <property type="match status" value="1"/>
</dbReference>
<evidence type="ECO:0000256" key="11">
    <source>
        <dbReference type="ARBA" id="ARBA00023239"/>
    </source>
</evidence>
<keyword evidence="8" id="KW-0274">FAD</keyword>
<dbReference type="InterPro" id="IPR014729">
    <property type="entry name" value="Rossmann-like_a/b/a_fold"/>
</dbReference>
<dbReference type="KEGG" id="dde:Dde_0179"/>
<evidence type="ECO:0000256" key="13">
    <source>
        <dbReference type="ARBA" id="ARBA00033999"/>
    </source>
</evidence>
<name>Q317B6_OLEA2</name>
<keyword evidence="9" id="KW-0238">DNA-binding</keyword>
<dbReference type="SUPFAM" id="SSF52425">
    <property type="entry name" value="Cryptochrome/photolyase, N-terminal domain"/>
    <property type="match status" value="1"/>
</dbReference>
<keyword evidence="11 15" id="KW-0456">Lyase</keyword>
<dbReference type="eggNOG" id="COG0415">
    <property type="taxonomic scope" value="Bacteria"/>
</dbReference>
<evidence type="ECO:0000256" key="8">
    <source>
        <dbReference type="ARBA" id="ARBA00022827"/>
    </source>
</evidence>
<dbReference type="FunFam" id="1.10.579.10:FF:000002">
    <property type="entry name" value="Deoxyribodipyrimidine photolyase"/>
    <property type="match status" value="1"/>
</dbReference>
<dbReference type="GO" id="GO:0003904">
    <property type="term" value="F:deoxyribodipyrimidine photo-lyase activity"/>
    <property type="evidence" value="ECO:0007669"/>
    <property type="project" value="UniProtKB-EC"/>
</dbReference>
<dbReference type="GO" id="GO:0003677">
    <property type="term" value="F:DNA binding"/>
    <property type="evidence" value="ECO:0007669"/>
    <property type="project" value="UniProtKB-KW"/>
</dbReference>
<comment type="catalytic activity">
    <reaction evidence="13">
        <text>cyclobutadipyrimidine (in DNA) = 2 pyrimidine residues (in DNA).</text>
        <dbReference type="EC" id="4.1.99.3"/>
    </reaction>
</comment>
<dbReference type="PROSITE" id="PS01083">
    <property type="entry name" value="DNA_PHOTOLYASES_2_1"/>
    <property type="match status" value="1"/>
</dbReference>
<dbReference type="Pfam" id="PF00875">
    <property type="entry name" value="DNA_photolyase"/>
    <property type="match status" value="1"/>
</dbReference>
<dbReference type="InterPro" id="IPR036155">
    <property type="entry name" value="Crypto/Photolyase_N_sf"/>
</dbReference>
<dbReference type="Gene3D" id="1.25.40.80">
    <property type="match status" value="1"/>
</dbReference>
<proteinExistence type="inferred from homology"/>
<evidence type="ECO:0000256" key="5">
    <source>
        <dbReference type="ARBA" id="ARBA00014046"/>
    </source>
</evidence>
<keyword evidence="16" id="KW-1185">Reference proteome</keyword>
<evidence type="ECO:0000256" key="12">
    <source>
        <dbReference type="ARBA" id="ARBA00031671"/>
    </source>
</evidence>
<evidence type="ECO:0000256" key="7">
    <source>
        <dbReference type="ARBA" id="ARBA00022763"/>
    </source>
</evidence>
<evidence type="ECO:0000256" key="3">
    <source>
        <dbReference type="ARBA" id="ARBA00006409"/>
    </source>
</evidence>
<dbReference type="HOGENOM" id="CLU_026342_2_1_7"/>
<keyword evidence="10" id="KW-0234">DNA repair</keyword>
<accession>Q317B6</accession>
<dbReference type="GO" id="GO:0000719">
    <property type="term" value="P:photoreactive repair"/>
    <property type="evidence" value="ECO:0007669"/>
    <property type="project" value="TreeGrafter"/>
</dbReference>
<dbReference type="PANTHER" id="PTHR10211:SF0">
    <property type="entry name" value="DEOXYRIBODIPYRIMIDINE PHOTO-LYASE"/>
    <property type="match status" value="1"/>
</dbReference>
<dbReference type="GO" id="GO:0009650">
    <property type="term" value="P:UV protection"/>
    <property type="evidence" value="ECO:0007669"/>
    <property type="project" value="UniProtKB-ARBA"/>
</dbReference>
<evidence type="ECO:0000256" key="10">
    <source>
        <dbReference type="ARBA" id="ARBA00023204"/>
    </source>
</evidence>
<dbReference type="InterPro" id="IPR032673">
    <property type="entry name" value="DNA_photolyase_2_CS"/>
</dbReference>
<comment type="cofactor">
    <cofactor evidence="1">
        <name>(6R)-5,10-methylene-5,6,7,8-tetrahydrofolate</name>
        <dbReference type="ChEBI" id="CHEBI:15636"/>
    </cofactor>
</comment>
<dbReference type="AlphaFoldDB" id="Q317B6"/>
<reference evidence="15 16" key="1">
    <citation type="journal article" date="2011" name="J. Bacteriol.">
        <title>Complete genome sequence and updated annotation of Desulfovibrio alaskensis G20.</title>
        <authorList>
            <person name="Hauser L.J."/>
            <person name="Land M.L."/>
            <person name="Brown S.D."/>
            <person name="Larimer F."/>
            <person name="Keller K.L."/>
            <person name="Rapp-Giles B.J."/>
            <person name="Price M.N."/>
            <person name="Lin M."/>
            <person name="Bruce D.C."/>
            <person name="Detter J.C."/>
            <person name="Tapia R."/>
            <person name="Han C.S."/>
            <person name="Goodwin L.A."/>
            <person name="Cheng J.F."/>
            <person name="Pitluck S."/>
            <person name="Copeland A."/>
            <person name="Lucas S."/>
            <person name="Nolan M."/>
            <person name="Lapidus A.L."/>
            <person name="Palumbo A.V."/>
            <person name="Wall J.D."/>
        </authorList>
    </citation>
    <scope>NUCLEOTIDE SEQUENCE [LARGE SCALE GENOMIC DNA]</scope>
    <source>
        <strain evidence="16">ATCC BAA 1058 / DSM 17464 / G20</strain>
    </source>
</reference>
<feature type="domain" description="Photolyase/cryptochrome alpha/beta" evidence="14">
    <location>
        <begin position="23"/>
        <end position="153"/>
    </location>
</feature>
<dbReference type="InterPro" id="IPR052219">
    <property type="entry name" value="Photolyase_Class-2"/>
</dbReference>
<evidence type="ECO:0000256" key="6">
    <source>
        <dbReference type="ARBA" id="ARBA00022630"/>
    </source>
</evidence>
<dbReference type="PROSITE" id="PS51645">
    <property type="entry name" value="PHR_CRY_ALPHA_BETA"/>
    <property type="match status" value="1"/>
</dbReference>
<gene>
    <name evidence="15" type="ordered locus">Dde_0179</name>
</gene>
<evidence type="ECO:0000256" key="1">
    <source>
        <dbReference type="ARBA" id="ARBA00001932"/>
    </source>
</evidence>
<dbReference type="Gene3D" id="1.10.579.10">
    <property type="entry name" value="DNA Cyclobutane Dipyrimidine Photolyase, subunit A, domain 3"/>
    <property type="match status" value="1"/>
</dbReference>
<dbReference type="InterPro" id="IPR006050">
    <property type="entry name" value="DNA_photolyase_N"/>
</dbReference>
<keyword evidence="7" id="KW-0227">DNA damage</keyword>
<dbReference type="Gene3D" id="3.40.50.620">
    <property type="entry name" value="HUPs"/>
    <property type="match status" value="1"/>
</dbReference>
<dbReference type="EMBL" id="CP000112">
    <property type="protein sequence ID" value="ABB36980.1"/>
    <property type="molecule type" value="Genomic_DNA"/>
</dbReference>
<organism evidence="15 16">
    <name type="scientific">Oleidesulfovibrio alaskensis (strain ATCC BAA-1058 / DSM 17464 / G20)</name>
    <name type="common">Desulfovibrio alaskensis</name>
    <dbReference type="NCBI Taxonomy" id="207559"/>
    <lineage>
        <taxon>Bacteria</taxon>
        <taxon>Pseudomonadati</taxon>
        <taxon>Thermodesulfobacteriota</taxon>
        <taxon>Desulfovibrionia</taxon>
        <taxon>Desulfovibrionales</taxon>
        <taxon>Desulfovibrionaceae</taxon>
        <taxon>Oleidesulfovibrio</taxon>
    </lineage>
</organism>
<comment type="similarity">
    <text evidence="3">Belongs to the DNA photolyase class-2 family.</text>
</comment>
<evidence type="ECO:0000313" key="15">
    <source>
        <dbReference type="EMBL" id="ABB36980.1"/>
    </source>
</evidence>
<dbReference type="SUPFAM" id="SSF48173">
    <property type="entry name" value="Cryptochrome/photolyase FAD-binding domain"/>
    <property type="match status" value="1"/>
</dbReference>
<dbReference type="STRING" id="207559.Dde_0179"/>
<sequence length="487" mass="54829">MHSGRLSYSTVPPQEARGHAAGAPVLYWMHREMRARDNWALLHAQQCAAAGGAPLAVVFCLVPQFIDAGLRHFHFMLQGLEETARILEELGIPLFLLRGTPPEEVVRFAQAHGASRVVTDFDTLRIKRQWIRSAVEAARQLDIAVDVVDSRNVVPCLRASDKREYAARTIRPKIHRLLDEYLDPLPALQPAAVPWKGAYQRPDWQAALDSLQADASVQPAGWLPPGENAALAELTAFIRVRMHRYAAERNNPLMPVLSHLSPYLHFGMLSAQRAVLEVMQAQGTAAGGTYGEGAAAFVEELVVRRELADNFCWYEPSYDSVEAFPDWALKTLDRHRADRRPYLYDEQQLEKARTHDPLWNAAQQEMVLTGKMHGYMRMYWAKKILEWTESPEEALRIVIRQNDRWSLDGRDSNGYAGAAWSVGGVHDRPWREREVFGTIRFMSYNGARSKFDVDGYVAAVAALENHPVPAPVSRCGGRRKPAQGLLL</sequence>
<protein>
    <recommendedName>
        <fullName evidence="5">Deoxyribodipyrimidine photo-lyase</fullName>
        <ecNumber evidence="4">4.1.99.3</ecNumber>
    </recommendedName>
    <alternativeName>
        <fullName evidence="12">DNA photolyase</fullName>
    </alternativeName>
</protein>
<dbReference type="InterPro" id="IPR036134">
    <property type="entry name" value="Crypto/Photolyase_FAD-like_sf"/>
</dbReference>
<evidence type="ECO:0000256" key="4">
    <source>
        <dbReference type="ARBA" id="ARBA00013149"/>
    </source>
</evidence>
<dbReference type="FunFam" id="3.40.50.620:FF:000110">
    <property type="entry name" value="Deoxyribodipyrimidine photolyase"/>
    <property type="match status" value="1"/>
</dbReference>
<evidence type="ECO:0000256" key="9">
    <source>
        <dbReference type="ARBA" id="ARBA00023125"/>
    </source>
</evidence>
<comment type="cofactor">
    <cofactor evidence="2">
        <name>FAD</name>
        <dbReference type="ChEBI" id="CHEBI:57692"/>
    </cofactor>
</comment>
<dbReference type="NCBIfam" id="TIGR00591">
    <property type="entry name" value="phr2"/>
    <property type="match status" value="1"/>
</dbReference>
<dbReference type="FunFam" id="1.25.40.80:FF:000004">
    <property type="entry name" value="Deoxyribodipyrimidine photolyase"/>
    <property type="match status" value="1"/>
</dbReference>
<dbReference type="Proteomes" id="UP000002710">
    <property type="component" value="Chromosome"/>
</dbReference>
<evidence type="ECO:0000313" key="16">
    <source>
        <dbReference type="Proteomes" id="UP000002710"/>
    </source>
</evidence>
<keyword evidence="6" id="KW-0285">Flavoprotein</keyword>
<dbReference type="RefSeq" id="WP_011366340.1">
    <property type="nucleotide sequence ID" value="NC_007519.1"/>
</dbReference>